<accession>A0A0F9VC26</accession>
<proteinExistence type="inferred from homology"/>
<dbReference type="Gene3D" id="3.50.50.60">
    <property type="entry name" value="FAD/NAD(P)-binding domain"/>
    <property type="match status" value="2"/>
</dbReference>
<evidence type="ECO:0000259" key="2">
    <source>
        <dbReference type="Pfam" id="PF01593"/>
    </source>
</evidence>
<sequence length="359" mass="38702">MSETKIAIIGGGLAGLYAAYRLRQQGIAFDLFEAQNRLGGRILSTQSGGFDLGPSWFWPDFQLRMHNLVSELGLPVFEQYTTGATMLEDRATGAVRGAGYLPGNTSMRVEGGTSQLVQALAGLLPPEQMHLNADLKALHLEEHGLSLVFADTPGQLPLYSHVWLALPPRLTASIQFSPSLPEQNVQTMMAVPTWMAAHAKYVARYDTPFWREAGLSGDAFSRIGPLAEIHDACNEQGAALFGFFGVNAAQRAGLSALELKAACRVQLVRLFGEQAAEPIDDSVYDWAADPYTATAQDRGSSGEHGSLDSKFTFAPPWTDRVQLIGSEAAVEQGGYMEGALSAVERVLAGLSETIKQQQA</sequence>
<dbReference type="GO" id="GO:0016491">
    <property type="term" value="F:oxidoreductase activity"/>
    <property type="evidence" value="ECO:0007669"/>
    <property type="project" value="InterPro"/>
</dbReference>
<comment type="caution">
    <text evidence="3">The sequence shown here is derived from an EMBL/GenBank/DDBJ whole genome shotgun (WGS) entry which is preliminary data.</text>
</comment>
<dbReference type="Pfam" id="PF13450">
    <property type="entry name" value="NAD_binding_8"/>
    <property type="match status" value="1"/>
</dbReference>
<dbReference type="SUPFAM" id="SSF51905">
    <property type="entry name" value="FAD/NAD(P)-binding domain"/>
    <property type="match status" value="1"/>
</dbReference>
<dbReference type="Pfam" id="PF01593">
    <property type="entry name" value="Amino_oxidase"/>
    <property type="match status" value="1"/>
</dbReference>
<dbReference type="InterPro" id="IPR050703">
    <property type="entry name" value="Flavin_MAO"/>
</dbReference>
<name>A0A0F9VC26_9ZZZZ</name>
<evidence type="ECO:0000313" key="3">
    <source>
        <dbReference type="EMBL" id="KKO01600.1"/>
    </source>
</evidence>
<comment type="similarity">
    <text evidence="1">Belongs to the flavin monoamine oxidase family.</text>
</comment>
<feature type="domain" description="Amine oxidase" evidence="2">
    <location>
        <begin position="102"/>
        <end position="341"/>
    </location>
</feature>
<dbReference type="PANTHER" id="PTHR43563:SF1">
    <property type="entry name" value="AMINE OXIDASE [FLAVIN-CONTAINING] B"/>
    <property type="match status" value="1"/>
</dbReference>
<dbReference type="InterPro" id="IPR002937">
    <property type="entry name" value="Amino_oxidase"/>
</dbReference>
<dbReference type="SUPFAM" id="SSF54373">
    <property type="entry name" value="FAD-linked reductases, C-terminal domain"/>
    <property type="match status" value="1"/>
</dbReference>
<organism evidence="3">
    <name type="scientific">marine sediment metagenome</name>
    <dbReference type="NCBI Taxonomy" id="412755"/>
    <lineage>
        <taxon>unclassified sequences</taxon>
        <taxon>metagenomes</taxon>
        <taxon>ecological metagenomes</taxon>
    </lineage>
</organism>
<protein>
    <recommendedName>
        <fullName evidence="2">Amine oxidase domain-containing protein</fullName>
    </recommendedName>
</protein>
<gene>
    <name evidence="3" type="ORF">LCGC14_0114070</name>
</gene>
<dbReference type="InterPro" id="IPR036188">
    <property type="entry name" value="FAD/NAD-bd_sf"/>
</dbReference>
<dbReference type="PANTHER" id="PTHR43563">
    <property type="entry name" value="AMINE OXIDASE"/>
    <property type="match status" value="1"/>
</dbReference>
<evidence type="ECO:0000256" key="1">
    <source>
        <dbReference type="ARBA" id="ARBA00005995"/>
    </source>
</evidence>
<dbReference type="EMBL" id="LAZR01000034">
    <property type="protein sequence ID" value="KKO01600.1"/>
    <property type="molecule type" value="Genomic_DNA"/>
</dbReference>
<dbReference type="AlphaFoldDB" id="A0A0F9VC26"/>
<reference evidence="3" key="1">
    <citation type="journal article" date="2015" name="Nature">
        <title>Complex archaea that bridge the gap between prokaryotes and eukaryotes.</title>
        <authorList>
            <person name="Spang A."/>
            <person name="Saw J.H."/>
            <person name="Jorgensen S.L."/>
            <person name="Zaremba-Niedzwiedzka K."/>
            <person name="Martijn J."/>
            <person name="Lind A.E."/>
            <person name="van Eijk R."/>
            <person name="Schleper C."/>
            <person name="Guy L."/>
            <person name="Ettema T.J."/>
        </authorList>
    </citation>
    <scope>NUCLEOTIDE SEQUENCE</scope>
</reference>